<dbReference type="InterPro" id="IPR029119">
    <property type="entry name" value="MutY_C"/>
</dbReference>
<evidence type="ECO:0000256" key="8">
    <source>
        <dbReference type="ARBA" id="ARBA00022801"/>
    </source>
</evidence>
<protein>
    <recommendedName>
        <fullName evidence="4 15">Adenine DNA glycosylase</fullName>
        <ecNumber evidence="3 15">3.2.2.31</ecNumber>
    </recommendedName>
</protein>
<dbReference type="NCBIfam" id="TIGR01084">
    <property type="entry name" value="mutY"/>
    <property type="match status" value="1"/>
</dbReference>
<feature type="domain" description="HhH-GPD" evidence="16">
    <location>
        <begin position="53"/>
        <end position="204"/>
    </location>
</feature>
<dbReference type="Proteomes" id="UP000568839">
    <property type="component" value="Unassembled WGS sequence"/>
</dbReference>
<comment type="similarity">
    <text evidence="2 15">Belongs to the Nth/MutY family.</text>
</comment>
<dbReference type="Gene3D" id="1.10.1670.10">
    <property type="entry name" value="Helix-hairpin-Helix base-excision DNA repair enzymes (C-terminal)"/>
    <property type="match status" value="1"/>
</dbReference>
<dbReference type="EC" id="3.2.2.31" evidence="3 15"/>
<comment type="caution">
    <text evidence="17">The sequence shown here is derived from an EMBL/GenBank/DDBJ whole genome shotgun (WGS) entry which is preliminary data.</text>
</comment>
<dbReference type="InterPro" id="IPR044298">
    <property type="entry name" value="MIG/MutY"/>
</dbReference>
<sequence>MMQRSYDTKEDVLATFPNQYFREQLLQWYEAHQRHLPWRESKDPYRIWVSEIMLQQTRVDTVKPYYQQFMEKFPTPEALAEAHEDQVMKAWEGLGYYSRARNLQSAVREVVNTYGGEVPQDPEEFASLKGVGPYTKGAVMSIAYDLEEPAVDGNVMRVLARVLLLTDDIGKQRTRKHMENCVRILISGTPPSDFNQGLIELGALICTPKNPSCDICPVQEVCRAYDQQMVEQLPVKAKKQSQKQQTMAVAVIESEDGAVLIEQRPKQGLLAGMWQFPMVEAPPALRQQSLQQYLKETYQVDVTLEDTEQSLEHVFSHLIWKVRVFHAIVPSSMNRGNWMQKTEAEKLAFPVVHQKIWRQQLR</sequence>
<keyword evidence="18" id="KW-1185">Reference proteome</keyword>
<evidence type="ECO:0000256" key="13">
    <source>
        <dbReference type="ARBA" id="ARBA00023295"/>
    </source>
</evidence>
<dbReference type="PANTHER" id="PTHR42944:SF1">
    <property type="entry name" value="ADENINE DNA GLYCOSYLASE"/>
    <property type="match status" value="1"/>
</dbReference>
<keyword evidence="13 15" id="KW-0326">Glycosidase</keyword>
<dbReference type="InterPro" id="IPR015797">
    <property type="entry name" value="NUDIX_hydrolase-like_dom_sf"/>
</dbReference>
<dbReference type="GO" id="GO:0006298">
    <property type="term" value="P:mismatch repair"/>
    <property type="evidence" value="ECO:0007669"/>
    <property type="project" value="TreeGrafter"/>
</dbReference>
<dbReference type="PANTHER" id="PTHR42944">
    <property type="entry name" value="ADENINE DNA GLYCOSYLASE"/>
    <property type="match status" value="1"/>
</dbReference>
<dbReference type="Pfam" id="PF14815">
    <property type="entry name" value="NUDIX_4"/>
    <property type="match status" value="1"/>
</dbReference>
<keyword evidence="8 17" id="KW-0378">Hydrolase</keyword>
<dbReference type="InterPro" id="IPR003651">
    <property type="entry name" value="Endonuclease3_FeS-loop_motif"/>
</dbReference>
<dbReference type="RefSeq" id="WP_246407445.1">
    <property type="nucleotide sequence ID" value="NZ_JACHHJ010000004.1"/>
</dbReference>
<dbReference type="CDD" id="cd00056">
    <property type="entry name" value="ENDO3c"/>
    <property type="match status" value="1"/>
</dbReference>
<dbReference type="Gene3D" id="1.10.340.30">
    <property type="entry name" value="Hypothetical protein, domain 2"/>
    <property type="match status" value="1"/>
</dbReference>
<evidence type="ECO:0000259" key="16">
    <source>
        <dbReference type="SMART" id="SM00478"/>
    </source>
</evidence>
<evidence type="ECO:0000256" key="5">
    <source>
        <dbReference type="ARBA" id="ARBA00022485"/>
    </source>
</evidence>
<evidence type="ECO:0000256" key="15">
    <source>
        <dbReference type="RuleBase" id="RU365096"/>
    </source>
</evidence>
<dbReference type="CDD" id="cd03431">
    <property type="entry name" value="NUDIX_DNA_Glycosylase_C-MutY"/>
    <property type="match status" value="1"/>
</dbReference>
<dbReference type="SUPFAM" id="SSF48150">
    <property type="entry name" value="DNA-glycosylase"/>
    <property type="match status" value="1"/>
</dbReference>
<comment type="catalytic activity">
    <reaction evidence="1 15">
        <text>Hydrolyzes free adenine bases from 7,8-dihydro-8-oxoguanine:adenine mismatched double-stranded DNA, leaving an apurinic site.</text>
        <dbReference type="EC" id="3.2.2.31"/>
    </reaction>
</comment>
<dbReference type="Pfam" id="PF00730">
    <property type="entry name" value="HhH-GPD"/>
    <property type="match status" value="1"/>
</dbReference>
<dbReference type="InterPro" id="IPR003265">
    <property type="entry name" value="HhH-GPD_domain"/>
</dbReference>
<evidence type="ECO:0000256" key="2">
    <source>
        <dbReference type="ARBA" id="ARBA00008343"/>
    </source>
</evidence>
<keyword evidence="5" id="KW-0004">4Fe-4S</keyword>
<evidence type="ECO:0000256" key="9">
    <source>
        <dbReference type="ARBA" id="ARBA00023004"/>
    </source>
</evidence>
<name>A0A841PU02_9BACL</name>
<dbReference type="GO" id="GO:0046872">
    <property type="term" value="F:metal ion binding"/>
    <property type="evidence" value="ECO:0007669"/>
    <property type="project" value="UniProtKB-UniRule"/>
</dbReference>
<comment type="function">
    <text evidence="14">Base excision repair (BER) glycosylase that initiates repair of A:oxoG to C:G by removing the inappropriately paired adenine base from the DNA backbone, generating an abasic site product. 8-oxoguanine (oxoG) is a genotoxic DNA lesion resulting from oxidation of guanine; this residue is misread by replicative DNA polymerases, that insert adenine instead of cytosine opposite the oxidized damaged base. Shows a powerful dicrimination of A versus C, since it does not cleave cytosine in oxoG:C pairs. May also be able to remove adenine from A:G mispairs, although this activity may not be physiologically relevant.</text>
</comment>
<evidence type="ECO:0000313" key="17">
    <source>
        <dbReference type="EMBL" id="MBB6450636.1"/>
    </source>
</evidence>
<dbReference type="EMBL" id="JACHHJ010000004">
    <property type="protein sequence ID" value="MBB6450636.1"/>
    <property type="molecule type" value="Genomic_DNA"/>
</dbReference>
<evidence type="ECO:0000256" key="3">
    <source>
        <dbReference type="ARBA" id="ARBA00012045"/>
    </source>
</evidence>
<dbReference type="FunFam" id="1.10.340.30:FF:000010">
    <property type="entry name" value="Adenine DNA glycosylase"/>
    <property type="match status" value="1"/>
</dbReference>
<keyword evidence="9 15" id="KW-0408">Iron</keyword>
<reference evidence="17 18" key="1">
    <citation type="submission" date="2020-08" db="EMBL/GenBank/DDBJ databases">
        <title>Genomic Encyclopedia of Type Strains, Phase IV (KMG-IV): sequencing the most valuable type-strain genomes for metagenomic binning, comparative biology and taxonomic classification.</title>
        <authorList>
            <person name="Goeker M."/>
        </authorList>
    </citation>
    <scope>NUCLEOTIDE SEQUENCE [LARGE SCALE GENOMIC DNA]</scope>
    <source>
        <strain evidence="17 18">DSM 21769</strain>
    </source>
</reference>
<gene>
    <name evidence="17" type="ORF">HNR44_002626</name>
</gene>
<dbReference type="SMART" id="SM00478">
    <property type="entry name" value="ENDO3c"/>
    <property type="match status" value="1"/>
</dbReference>
<keyword evidence="10" id="KW-0411">Iron-sulfur</keyword>
<evidence type="ECO:0000256" key="6">
    <source>
        <dbReference type="ARBA" id="ARBA00022723"/>
    </source>
</evidence>
<evidence type="ECO:0000256" key="11">
    <source>
        <dbReference type="ARBA" id="ARBA00023125"/>
    </source>
</evidence>
<dbReference type="InterPro" id="IPR005760">
    <property type="entry name" value="A/G_AdeGlyc_MutY"/>
</dbReference>
<evidence type="ECO:0000256" key="14">
    <source>
        <dbReference type="ARBA" id="ARBA00058550"/>
    </source>
</evidence>
<dbReference type="GO" id="GO:0035485">
    <property type="term" value="F:adenine/guanine mispair binding"/>
    <property type="evidence" value="ECO:0007669"/>
    <property type="project" value="TreeGrafter"/>
</dbReference>
<keyword evidence="11" id="KW-0238">DNA-binding</keyword>
<dbReference type="GO" id="GO:0034039">
    <property type="term" value="F:8-oxo-7,8-dihydroguanine DNA N-glycosylase activity"/>
    <property type="evidence" value="ECO:0007669"/>
    <property type="project" value="TreeGrafter"/>
</dbReference>
<keyword evidence="12" id="KW-0234">DNA repair</keyword>
<keyword evidence="6" id="KW-0479">Metal-binding</keyword>
<evidence type="ECO:0000256" key="1">
    <source>
        <dbReference type="ARBA" id="ARBA00000843"/>
    </source>
</evidence>
<dbReference type="GO" id="GO:0032357">
    <property type="term" value="F:oxidized purine DNA binding"/>
    <property type="evidence" value="ECO:0007669"/>
    <property type="project" value="TreeGrafter"/>
</dbReference>
<proteinExistence type="inferred from homology"/>
<dbReference type="GO" id="GO:0006284">
    <property type="term" value="P:base-excision repair"/>
    <property type="evidence" value="ECO:0007669"/>
    <property type="project" value="UniProtKB-UniRule"/>
</dbReference>
<dbReference type="InterPro" id="IPR023170">
    <property type="entry name" value="HhH_base_excis_C"/>
</dbReference>
<dbReference type="GO" id="GO:0051539">
    <property type="term" value="F:4 iron, 4 sulfur cluster binding"/>
    <property type="evidence" value="ECO:0007669"/>
    <property type="project" value="UniProtKB-UniRule"/>
</dbReference>
<comment type="cofactor">
    <cofactor evidence="15">
        <name>[4Fe-4S] cluster</name>
        <dbReference type="ChEBI" id="CHEBI:49883"/>
    </cofactor>
    <text evidence="15">Binds 1 [4Fe-4S] cluster.</text>
</comment>
<evidence type="ECO:0000256" key="7">
    <source>
        <dbReference type="ARBA" id="ARBA00022763"/>
    </source>
</evidence>
<dbReference type="Pfam" id="PF00633">
    <property type="entry name" value="HHH"/>
    <property type="match status" value="1"/>
</dbReference>
<dbReference type="Pfam" id="PF10576">
    <property type="entry name" value="EndIII_4Fe-2S"/>
    <property type="match status" value="1"/>
</dbReference>
<dbReference type="InterPro" id="IPR000445">
    <property type="entry name" value="HhH_motif"/>
</dbReference>
<dbReference type="AlphaFoldDB" id="A0A841PU02"/>
<keyword evidence="7 15" id="KW-0227">DNA damage</keyword>
<accession>A0A841PU02</accession>
<dbReference type="FunFam" id="1.10.1670.10:FF:000002">
    <property type="entry name" value="Adenine DNA glycosylase"/>
    <property type="match status" value="1"/>
</dbReference>
<dbReference type="Gene3D" id="3.90.79.10">
    <property type="entry name" value="Nucleoside Triphosphate Pyrophosphohydrolase"/>
    <property type="match status" value="1"/>
</dbReference>
<evidence type="ECO:0000313" key="18">
    <source>
        <dbReference type="Proteomes" id="UP000568839"/>
    </source>
</evidence>
<organism evidence="17 18">
    <name type="scientific">Geomicrobium halophilum</name>
    <dbReference type="NCBI Taxonomy" id="549000"/>
    <lineage>
        <taxon>Bacteria</taxon>
        <taxon>Bacillati</taxon>
        <taxon>Bacillota</taxon>
        <taxon>Bacilli</taxon>
        <taxon>Bacillales</taxon>
        <taxon>Geomicrobium</taxon>
    </lineage>
</organism>
<comment type="function">
    <text evidence="15">Adenine glycosylase active on G-A mispairs.</text>
</comment>
<evidence type="ECO:0000256" key="10">
    <source>
        <dbReference type="ARBA" id="ARBA00023014"/>
    </source>
</evidence>
<evidence type="ECO:0000256" key="12">
    <source>
        <dbReference type="ARBA" id="ARBA00023204"/>
    </source>
</evidence>
<dbReference type="InterPro" id="IPR011257">
    <property type="entry name" value="DNA_glycosylase"/>
</dbReference>
<dbReference type="SMART" id="SM00525">
    <property type="entry name" value="FES"/>
    <property type="match status" value="1"/>
</dbReference>
<dbReference type="SUPFAM" id="SSF55811">
    <property type="entry name" value="Nudix"/>
    <property type="match status" value="1"/>
</dbReference>
<evidence type="ECO:0000256" key="4">
    <source>
        <dbReference type="ARBA" id="ARBA00022023"/>
    </source>
</evidence>
<dbReference type="GO" id="GO:0000701">
    <property type="term" value="F:purine-specific mismatch base pair DNA N-glycosylase activity"/>
    <property type="evidence" value="ECO:0007669"/>
    <property type="project" value="UniProtKB-EC"/>
</dbReference>